<dbReference type="KEGG" id="mri:Mal4_16750"/>
<name>A0A517Z4F3_9PLAN</name>
<dbReference type="Pfam" id="PF20008">
    <property type="entry name" value="DUF6429"/>
    <property type="match status" value="1"/>
</dbReference>
<feature type="domain" description="DUF6429" evidence="1">
    <location>
        <begin position="9"/>
        <end position="83"/>
    </location>
</feature>
<dbReference type="EMBL" id="CP036275">
    <property type="protein sequence ID" value="QDU37364.1"/>
    <property type="molecule type" value="Genomic_DNA"/>
</dbReference>
<accession>A0A517Z4F3</accession>
<dbReference type="Proteomes" id="UP000320496">
    <property type="component" value="Chromosome"/>
</dbReference>
<proteinExistence type="predicted"/>
<evidence type="ECO:0000313" key="2">
    <source>
        <dbReference type="EMBL" id="QDU37364.1"/>
    </source>
</evidence>
<evidence type="ECO:0000313" key="3">
    <source>
        <dbReference type="Proteomes" id="UP000320496"/>
    </source>
</evidence>
<protein>
    <recommendedName>
        <fullName evidence="1">DUF6429 domain-containing protein</fullName>
    </recommendedName>
</protein>
<dbReference type="AlphaFoldDB" id="A0A517Z4F3"/>
<sequence length="85" mass="9530">MVDEEMDYDTDKIDDAVLALLALTVHDESEYGARSWKGHDWDALNRLHEKGLIGDPVSKAKSVILTPEGLAKSRELFDRLFGKEG</sequence>
<gene>
    <name evidence="2" type="ORF">Mal4_16750</name>
</gene>
<organism evidence="2 3">
    <name type="scientific">Maioricimonas rarisocia</name>
    <dbReference type="NCBI Taxonomy" id="2528026"/>
    <lineage>
        <taxon>Bacteria</taxon>
        <taxon>Pseudomonadati</taxon>
        <taxon>Planctomycetota</taxon>
        <taxon>Planctomycetia</taxon>
        <taxon>Planctomycetales</taxon>
        <taxon>Planctomycetaceae</taxon>
        <taxon>Maioricimonas</taxon>
    </lineage>
</organism>
<keyword evidence="3" id="KW-1185">Reference proteome</keyword>
<reference evidence="2 3" key="1">
    <citation type="submission" date="2019-02" db="EMBL/GenBank/DDBJ databases">
        <title>Deep-cultivation of Planctomycetes and their phenomic and genomic characterization uncovers novel biology.</title>
        <authorList>
            <person name="Wiegand S."/>
            <person name="Jogler M."/>
            <person name="Boedeker C."/>
            <person name="Pinto D."/>
            <person name="Vollmers J."/>
            <person name="Rivas-Marin E."/>
            <person name="Kohn T."/>
            <person name="Peeters S.H."/>
            <person name="Heuer A."/>
            <person name="Rast P."/>
            <person name="Oberbeckmann S."/>
            <person name="Bunk B."/>
            <person name="Jeske O."/>
            <person name="Meyerdierks A."/>
            <person name="Storesund J.E."/>
            <person name="Kallscheuer N."/>
            <person name="Luecker S."/>
            <person name="Lage O.M."/>
            <person name="Pohl T."/>
            <person name="Merkel B.J."/>
            <person name="Hornburger P."/>
            <person name="Mueller R.-W."/>
            <person name="Bruemmer F."/>
            <person name="Labrenz M."/>
            <person name="Spormann A.M."/>
            <person name="Op den Camp H."/>
            <person name="Overmann J."/>
            <person name="Amann R."/>
            <person name="Jetten M.S.M."/>
            <person name="Mascher T."/>
            <person name="Medema M.H."/>
            <person name="Devos D.P."/>
            <person name="Kaster A.-K."/>
            <person name="Ovreas L."/>
            <person name="Rohde M."/>
            <person name="Galperin M.Y."/>
            <person name="Jogler C."/>
        </authorList>
    </citation>
    <scope>NUCLEOTIDE SEQUENCE [LARGE SCALE GENOMIC DNA]</scope>
    <source>
        <strain evidence="2 3">Mal4</strain>
    </source>
</reference>
<evidence type="ECO:0000259" key="1">
    <source>
        <dbReference type="Pfam" id="PF20008"/>
    </source>
</evidence>
<dbReference type="InterPro" id="IPR045489">
    <property type="entry name" value="DUF6429"/>
</dbReference>